<dbReference type="PANTHER" id="PTHR12599">
    <property type="entry name" value="PTERIN-4-ALPHA-CARBINOLAMINE DEHYDRATASE"/>
    <property type="match status" value="1"/>
</dbReference>
<comment type="similarity">
    <text evidence="2">Belongs to the pterin-4-alpha-carbinolamine dehydratase family.</text>
</comment>
<dbReference type="EC" id="4.2.1.96" evidence="3"/>
<reference evidence="8" key="1">
    <citation type="submission" date="2016-10" db="EMBL/GenBank/DDBJ databases">
        <authorList>
            <person name="Varghese N."/>
            <person name="Submissions S."/>
        </authorList>
    </citation>
    <scope>NUCLEOTIDE SEQUENCE [LARGE SCALE GENOMIC DNA]</scope>
    <source>
        <strain evidence="8">DSM 22127</strain>
    </source>
</reference>
<evidence type="ECO:0000313" key="8">
    <source>
        <dbReference type="Proteomes" id="UP000198859"/>
    </source>
</evidence>
<dbReference type="InterPro" id="IPR001533">
    <property type="entry name" value="Pterin_deHydtase"/>
</dbReference>
<dbReference type="AlphaFoldDB" id="A0A1H1Y8U7"/>
<evidence type="ECO:0000313" key="7">
    <source>
        <dbReference type="EMBL" id="SDT17880.1"/>
    </source>
</evidence>
<gene>
    <name evidence="7" type="ORF">SAMN04488570_3758</name>
</gene>
<evidence type="ECO:0000256" key="1">
    <source>
        <dbReference type="ARBA" id="ARBA00001554"/>
    </source>
</evidence>
<dbReference type="Proteomes" id="UP000198859">
    <property type="component" value="Chromosome I"/>
</dbReference>
<dbReference type="GO" id="GO:0006729">
    <property type="term" value="P:tetrahydrobiopterin biosynthetic process"/>
    <property type="evidence" value="ECO:0007669"/>
    <property type="project" value="InterPro"/>
</dbReference>
<sequence>MAVSEQDRQPMRAQEVTDAVPDGWRVVLDRLVARFETGDFNAGTAFVQRVAEVADAADHHPDVDLRYPHVSVALRSHDVDALTRRDVALAVEISRVAAELGVPVGTAPDVVELALDTADHGRVSLFYAALLGYDQPQDDALADPASRTVPLWFQDSDSDAPDRQRWHLDVSVPHDRAQARLDAVLAAGGRLVDDSRAPAFWVLEDTDGNRSCICTWQARD</sequence>
<dbReference type="Pfam" id="PF18029">
    <property type="entry name" value="Glyoxalase_6"/>
    <property type="match status" value="1"/>
</dbReference>
<protein>
    <recommendedName>
        <fullName evidence="4">Putative pterin-4-alpha-carbinolamine dehydratase</fullName>
        <ecNumber evidence="3">4.2.1.96</ecNumber>
    </recommendedName>
</protein>
<organism evidence="7 8">
    <name type="scientific">Nocardioides scoriae</name>
    <dbReference type="NCBI Taxonomy" id="642780"/>
    <lineage>
        <taxon>Bacteria</taxon>
        <taxon>Bacillati</taxon>
        <taxon>Actinomycetota</taxon>
        <taxon>Actinomycetes</taxon>
        <taxon>Propionibacteriales</taxon>
        <taxon>Nocardioidaceae</taxon>
        <taxon>Nocardioides</taxon>
    </lineage>
</organism>
<proteinExistence type="inferred from homology"/>
<dbReference type="RefSeq" id="WP_231916961.1">
    <property type="nucleotide sequence ID" value="NZ_LT629757.1"/>
</dbReference>
<dbReference type="EMBL" id="LT629757">
    <property type="protein sequence ID" value="SDT17880.1"/>
    <property type="molecule type" value="Genomic_DNA"/>
</dbReference>
<evidence type="ECO:0000256" key="5">
    <source>
        <dbReference type="ARBA" id="ARBA00023239"/>
    </source>
</evidence>
<evidence type="ECO:0000256" key="2">
    <source>
        <dbReference type="ARBA" id="ARBA00006472"/>
    </source>
</evidence>
<comment type="catalytic activity">
    <reaction evidence="1">
        <text>(4aS,6R)-4a-hydroxy-L-erythro-5,6,7,8-tetrahydrobiopterin = (6R)-L-erythro-6,7-dihydrobiopterin + H2O</text>
        <dbReference type="Rhea" id="RHEA:11920"/>
        <dbReference type="ChEBI" id="CHEBI:15377"/>
        <dbReference type="ChEBI" id="CHEBI:15642"/>
        <dbReference type="ChEBI" id="CHEBI:43120"/>
        <dbReference type="EC" id="4.2.1.96"/>
    </reaction>
</comment>
<dbReference type="InterPro" id="IPR036428">
    <property type="entry name" value="PCD_sf"/>
</dbReference>
<evidence type="ECO:0000256" key="4">
    <source>
        <dbReference type="ARBA" id="ARBA00021735"/>
    </source>
</evidence>
<evidence type="ECO:0000259" key="6">
    <source>
        <dbReference type="Pfam" id="PF18029"/>
    </source>
</evidence>
<feature type="domain" description="Glyoxalase-like" evidence="6">
    <location>
        <begin position="113"/>
        <end position="214"/>
    </location>
</feature>
<dbReference type="GO" id="GO:0008124">
    <property type="term" value="F:4-alpha-hydroxytetrahydrobiopterin dehydratase activity"/>
    <property type="evidence" value="ECO:0007669"/>
    <property type="project" value="UniProtKB-EC"/>
</dbReference>
<dbReference type="CDD" id="cd00488">
    <property type="entry name" value="PCD_DCoH"/>
    <property type="match status" value="1"/>
</dbReference>
<dbReference type="Gene3D" id="3.30.1360.20">
    <property type="entry name" value="Transcriptional coactivator/pterin dehydratase"/>
    <property type="match status" value="1"/>
</dbReference>
<dbReference type="Gene3D" id="3.10.180.10">
    <property type="entry name" value="2,3-Dihydroxybiphenyl 1,2-Dioxygenase, domain 1"/>
    <property type="match status" value="1"/>
</dbReference>
<dbReference type="SUPFAM" id="SSF55248">
    <property type="entry name" value="PCD-like"/>
    <property type="match status" value="1"/>
</dbReference>
<dbReference type="STRING" id="642780.SAMN04488570_3758"/>
<dbReference type="InterPro" id="IPR029068">
    <property type="entry name" value="Glyas_Bleomycin-R_OHBP_Dase"/>
</dbReference>
<accession>A0A1H1Y8U7</accession>
<evidence type="ECO:0000256" key="3">
    <source>
        <dbReference type="ARBA" id="ARBA00013252"/>
    </source>
</evidence>
<dbReference type="SUPFAM" id="SSF54593">
    <property type="entry name" value="Glyoxalase/Bleomycin resistance protein/Dihydroxybiphenyl dioxygenase"/>
    <property type="match status" value="1"/>
</dbReference>
<keyword evidence="5" id="KW-0456">Lyase</keyword>
<name>A0A1H1Y8U7_9ACTN</name>
<dbReference type="InterPro" id="IPR041581">
    <property type="entry name" value="Glyoxalase_6"/>
</dbReference>
<keyword evidence="8" id="KW-1185">Reference proteome</keyword>
<dbReference type="PANTHER" id="PTHR12599:SF0">
    <property type="entry name" value="PTERIN-4-ALPHA-CARBINOLAMINE DEHYDRATASE"/>
    <property type="match status" value="1"/>
</dbReference>
<dbReference type="Pfam" id="PF01329">
    <property type="entry name" value="Pterin_4a"/>
    <property type="match status" value="1"/>
</dbReference>